<evidence type="ECO:0000313" key="7">
    <source>
        <dbReference type="Proteomes" id="UP000298616"/>
    </source>
</evidence>
<protein>
    <recommendedName>
        <fullName evidence="5">OmpA-like domain-containing protein</fullName>
    </recommendedName>
</protein>
<feature type="domain" description="OmpA-like" evidence="5">
    <location>
        <begin position="229"/>
        <end position="342"/>
    </location>
</feature>
<dbReference type="KEGG" id="fpf:DCC35_04775"/>
<dbReference type="InterPro" id="IPR006664">
    <property type="entry name" value="OMP_bac"/>
</dbReference>
<dbReference type="SUPFAM" id="SSF82171">
    <property type="entry name" value="DPP6 N-terminal domain-like"/>
    <property type="match status" value="1"/>
</dbReference>
<sequence>MYFVSDRKPSFGGKDIYVSYKNSKGEWSLAETLGEPVNTKGDDSGPFIHANGRTLFYSTDGLKGFGKQDLFYSNLKDDGKWTDPKNLGWPINDSQDQPSIYITPDGERGYFSSERRLNTYYEGFLYRYDFSKDLFDMEEARHLTGIVSDKYEEIPLKATVSLIDLEKDSIVQEVESDRFTGRYLIVLPEGKKYGLFTKADDYLYKSESINLVDDEINTFNKDIELVPIKSGEYYKLGNVYFDFDDFKLKPESIPELNNIVSLLNENPEIKILIEGHTDNKGESAYNLKLSEKRAKAVYNYLVENEINPDRLKYEGLGDTQPAVPNTSDENRAENRRIVVKIL</sequence>
<evidence type="ECO:0000256" key="2">
    <source>
        <dbReference type="ARBA" id="ARBA00023136"/>
    </source>
</evidence>
<proteinExistence type="predicted"/>
<keyword evidence="7" id="KW-1185">Reference proteome</keyword>
<evidence type="ECO:0000256" key="4">
    <source>
        <dbReference type="PROSITE-ProRule" id="PRU00473"/>
    </source>
</evidence>
<dbReference type="Proteomes" id="UP000298616">
    <property type="component" value="Chromosome"/>
</dbReference>
<evidence type="ECO:0000259" key="5">
    <source>
        <dbReference type="PROSITE" id="PS51123"/>
    </source>
</evidence>
<dbReference type="Gene3D" id="3.30.1330.60">
    <property type="entry name" value="OmpA-like domain"/>
    <property type="match status" value="1"/>
</dbReference>
<dbReference type="InterPro" id="IPR011659">
    <property type="entry name" value="WD40"/>
</dbReference>
<evidence type="ECO:0000256" key="1">
    <source>
        <dbReference type="ARBA" id="ARBA00004442"/>
    </source>
</evidence>
<dbReference type="Pfam" id="PF07676">
    <property type="entry name" value="PD40"/>
    <property type="match status" value="1"/>
</dbReference>
<organism evidence="6 7">
    <name type="scientific">Mangrovivirga cuniculi</name>
    <dbReference type="NCBI Taxonomy" id="2715131"/>
    <lineage>
        <taxon>Bacteria</taxon>
        <taxon>Pseudomonadati</taxon>
        <taxon>Bacteroidota</taxon>
        <taxon>Cytophagia</taxon>
        <taxon>Cytophagales</taxon>
        <taxon>Mangrovivirgaceae</taxon>
        <taxon>Mangrovivirga</taxon>
    </lineage>
</organism>
<dbReference type="SUPFAM" id="SSF103088">
    <property type="entry name" value="OmpA-like"/>
    <property type="match status" value="1"/>
</dbReference>
<reference evidence="6 7" key="1">
    <citation type="submission" date="2018-04" db="EMBL/GenBank/DDBJ databases">
        <title>Complete genome uncultured novel isolate.</title>
        <authorList>
            <person name="Merlino G."/>
        </authorList>
    </citation>
    <scope>NUCLEOTIDE SEQUENCE [LARGE SCALE GENOMIC DNA]</scope>
    <source>
        <strain evidence="7">R1DC9</strain>
    </source>
</reference>
<dbReference type="GO" id="GO:0009279">
    <property type="term" value="C:cell outer membrane"/>
    <property type="evidence" value="ECO:0007669"/>
    <property type="project" value="UniProtKB-SubCell"/>
</dbReference>
<dbReference type="Pfam" id="PF00691">
    <property type="entry name" value="OmpA"/>
    <property type="match status" value="1"/>
</dbReference>
<name>A0A4D7JEL0_9BACT</name>
<dbReference type="PRINTS" id="PR01021">
    <property type="entry name" value="OMPADOMAIN"/>
</dbReference>
<dbReference type="RefSeq" id="WP_137089704.1">
    <property type="nucleotide sequence ID" value="NZ_CP028923.1"/>
</dbReference>
<accession>A0A4D7JEL0</accession>
<dbReference type="CDD" id="cd07185">
    <property type="entry name" value="OmpA_C-like"/>
    <property type="match status" value="1"/>
</dbReference>
<dbReference type="PROSITE" id="PS51123">
    <property type="entry name" value="OMPA_2"/>
    <property type="match status" value="1"/>
</dbReference>
<dbReference type="EMBL" id="CP028923">
    <property type="protein sequence ID" value="QCK14111.1"/>
    <property type="molecule type" value="Genomic_DNA"/>
</dbReference>
<evidence type="ECO:0000313" key="6">
    <source>
        <dbReference type="EMBL" id="QCK14111.1"/>
    </source>
</evidence>
<dbReference type="OrthoDB" id="1488841at2"/>
<dbReference type="InterPro" id="IPR050330">
    <property type="entry name" value="Bact_OuterMem_StrucFunc"/>
</dbReference>
<comment type="subcellular location">
    <subcellularLocation>
        <location evidence="1">Cell outer membrane</location>
    </subcellularLocation>
</comment>
<gene>
    <name evidence="6" type="ORF">DCC35_04775</name>
</gene>
<dbReference type="PANTHER" id="PTHR30329:SF21">
    <property type="entry name" value="LIPOPROTEIN YIAD-RELATED"/>
    <property type="match status" value="1"/>
</dbReference>
<keyword evidence="3" id="KW-0998">Cell outer membrane</keyword>
<dbReference type="PANTHER" id="PTHR30329">
    <property type="entry name" value="STATOR ELEMENT OF FLAGELLAR MOTOR COMPLEX"/>
    <property type="match status" value="1"/>
</dbReference>
<dbReference type="AlphaFoldDB" id="A0A4D7JEL0"/>
<evidence type="ECO:0000256" key="3">
    <source>
        <dbReference type="ARBA" id="ARBA00023237"/>
    </source>
</evidence>
<keyword evidence="2 4" id="KW-0472">Membrane</keyword>
<dbReference type="InterPro" id="IPR006665">
    <property type="entry name" value="OmpA-like"/>
</dbReference>
<dbReference type="InterPro" id="IPR036737">
    <property type="entry name" value="OmpA-like_sf"/>
</dbReference>